<organism evidence="1 2">
    <name type="scientific">Periplaneta americana</name>
    <name type="common">American cockroach</name>
    <name type="synonym">Blatta americana</name>
    <dbReference type="NCBI Taxonomy" id="6978"/>
    <lineage>
        <taxon>Eukaryota</taxon>
        <taxon>Metazoa</taxon>
        <taxon>Ecdysozoa</taxon>
        <taxon>Arthropoda</taxon>
        <taxon>Hexapoda</taxon>
        <taxon>Insecta</taxon>
        <taxon>Pterygota</taxon>
        <taxon>Neoptera</taxon>
        <taxon>Polyneoptera</taxon>
        <taxon>Dictyoptera</taxon>
        <taxon>Blattodea</taxon>
        <taxon>Blattoidea</taxon>
        <taxon>Blattidae</taxon>
        <taxon>Blattinae</taxon>
        <taxon>Periplaneta</taxon>
    </lineage>
</organism>
<protein>
    <submittedName>
        <fullName evidence="1">Uncharacterized protein</fullName>
    </submittedName>
</protein>
<dbReference type="EMBL" id="JAJSOF020000029">
    <property type="protein sequence ID" value="KAJ4432157.1"/>
    <property type="molecule type" value="Genomic_DNA"/>
</dbReference>
<feature type="non-terminal residue" evidence="1">
    <location>
        <position position="1"/>
    </location>
</feature>
<evidence type="ECO:0000313" key="2">
    <source>
        <dbReference type="Proteomes" id="UP001148838"/>
    </source>
</evidence>
<dbReference type="Proteomes" id="UP001148838">
    <property type="component" value="Unassembled WGS sequence"/>
</dbReference>
<proteinExistence type="predicted"/>
<accession>A0ABQ8SEU0</accession>
<reference evidence="1 2" key="1">
    <citation type="journal article" date="2022" name="Allergy">
        <title>Genome assembly and annotation of Periplaneta americana reveal a comprehensive cockroach allergen profile.</title>
        <authorList>
            <person name="Wang L."/>
            <person name="Xiong Q."/>
            <person name="Saelim N."/>
            <person name="Wang L."/>
            <person name="Nong W."/>
            <person name="Wan A.T."/>
            <person name="Shi M."/>
            <person name="Liu X."/>
            <person name="Cao Q."/>
            <person name="Hui J.H.L."/>
            <person name="Sookrung N."/>
            <person name="Leung T.F."/>
            <person name="Tungtrongchitr A."/>
            <person name="Tsui S.K.W."/>
        </authorList>
    </citation>
    <scope>NUCLEOTIDE SEQUENCE [LARGE SCALE GENOMIC DNA]</scope>
    <source>
        <strain evidence="1">PWHHKU_190912</strain>
    </source>
</reference>
<name>A0ABQ8SEU0_PERAM</name>
<keyword evidence="2" id="KW-1185">Reference proteome</keyword>
<comment type="caution">
    <text evidence="1">The sequence shown here is derived from an EMBL/GenBank/DDBJ whole genome shotgun (WGS) entry which is preliminary data.</text>
</comment>
<gene>
    <name evidence="1" type="ORF">ANN_20773</name>
</gene>
<sequence length="96" mass="11246">LLITFIHHRYKKWNLRRCIRPKRAAENDPVAGPAQIIQREPEGVPSEVLPLLPLRESLRRNMNKRRQRKIPSDSKSLSDLHALAQEFRIQQAVNSF</sequence>
<evidence type="ECO:0000313" key="1">
    <source>
        <dbReference type="EMBL" id="KAJ4432157.1"/>
    </source>
</evidence>